<evidence type="ECO:0008006" key="3">
    <source>
        <dbReference type="Google" id="ProtNLM"/>
    </source>
</evidence>
<dbReference type="Pfam" id="PF05787">
    <property type="entry name" value="PhoX"/>
    <property type="match status" value="2"/>
</dbReference>
<dbReference type="PANTHER" id="PTHR35399:SF4">
    <property type="entry name" value="MEMBRANE PROTEIN"/>
    <property type="match status" value="1"/>
</dbReference>
<keyword evidence="2" id="KW-1185">Reference proteome</keyword>
<dbReference type="SUPFAM" id="SSF63825">
    <property type="entry name" value="YWTD domain"/>
    <property type="match status" value="1"/>
</dbReference>
<organism evidence="1 2">
    <name type="scientific">Thalassoglobus polymorphus</name>
    <dbReference type="NCBI Taxonomy" id="2527994"/>
    <lineage>
        <taxon>Bacteria</taxon>
        <taxon>Pseudomonadati</taxon>
        <taxon>Planctomycetota</taxon>
        <taxon>Planctomycetia</taxon>
        <taxon>Planctomycetales</taxon>
        <taxon>Planctomycetaceae</taxon>
        <taxon>Thalassoglobus</taxon>
    </lineage>
</organism>
<accession>A0A517QMT5</accession>
<dbReference type="PROSITE" id="PS51318">
    <property type="entry name" value="TAT"/>
    <property type="match status" value="1"/>
</dbReference>
<dbReference type="InterPro" id="IPR008557">
    <property type="entry name" value="PhoX"/>
</dbReference>
<name>A0A517QMT5_9PLAN</name>
<dbReference type="KEGG" id="tpol:Mal48_22060"/>
<evidence type="ECO:0000313" key="1">
    <source>
        <dbReference type="EMBL" id="QDT32956.1"/>
    </source>
</evidence>
<evidence type="ECO:0000313" key="2">
    <source>
        <dbReference type="Proteomes" id="UP000315724"/>
    </source>
</evidence>
<proteinExistence type="predicted"/>
<dbReference type="PANTHER" id="PTHR35399">
    <property type="entry name" value="SLR8030 PROTEIN"/>
    <property type="match status" value="1"/>
</dbReference>
<reference evidence="1 2" key="1">
    <citation type="submission" date="2019-02" db="EMBL/GenBank/DDBJ databases">
        <title>Deep-cultivation of Planctomycetes and their phenomic and genomic characterization uncovers novel biology.</title>
        <authorList>
            <person name="Wiegand S."/>
            <person name="Jogler M."/>
            <person name="Boedeker C."/>
            <person name="Pinto D."/>
            <person name="Vollmers J."/>
            <person name="Rivas-Marin E."/>
            <person name="Kohn T."/>
            <person name="Peeters S.H."/>
            <person name="Heuer A."/>
            <person name="Rast P."/>
            <person name="Oberbeckmann S."/>
            <person name="Bunk B."/>
            <person name="Jeske O."/>
            <person name="Meyerdierks A."/>
            <person name="Storesund J.E."/>
            <person name="Kallscheuer N."/>
            <person name="Luecker S."/>
            <person name="Lage O.M."/>
            <person name="Pohl T."/>
            <person name="Merkel B.J."/>
            <person name="Hornburger P."/>
            <person name="Mueller R.-W."/>
            <person name="Bruemmer F."/>
            <person name="Labrenz M."/>
            <person name="Spormann A.M."/>
            <person name="Op den Camp H."/>
            <person name="Overmann J."/>
            <person name="Amann R."/>
            <person name="Jetten M.S.M."/>
            <person name="Mascher T."/>
            <person name="Medema M.H."/>
            <person name="Devos D.P."/>
            <person name="Kaster A.-K."/>
            <person name="Ovreas L."/>
            <person name="Rohde M."/>
            <person name="Galperin M.Y."/>
            <person name="Jogler C."/>
        </authorList>
    </citation>
    <scope>NUCLEOTIDE SEQUENCE [LARGE SCALE GENOMIC DNA]</scope>
    <source>
        <strain evidence="1 2">Mal48</strain>
    </source>
</reference>
<dbReference type="InterPro" id="IPR006311">
    <property type="entry name" value="TAT_signal"/>
</dbReference>
<dbReference type="OrthoDB" id="9801383at2"/>
<sequence>MVHSIPRRSFLKATAFSLGSGAIGPAFQNLLASEDNHRKSSGYGKLRPTVDKSTGLKLLELPEGFSYRSFGWTGDQMDGGAITPGVHDGMGVIDEQDGIITLCRNHEIKRASSPWGKPEITYDANAGGGCTNLRFDANSGEWLNAWPSLSGTVKNCAGGPTPWNTWLSCEESVLGPGGVDDDEVFDFHEHHGWVFEVPADGDASAKPIHSMGRFVHEAIAIDPDTGIVYETEDRGTAGFYRFIPNKAGALAEGGKLEMLCVKGQEDLRKFGRVGATFDCIWVPIDDPEKAHADEKKQDELGCYTQGKQHGATTFARLEGCWFGNDSIYFDATSGGPVGSGQIWKFDPRTQTLTLLFASPAKEILDSPDNLAVSPRGGIILCEDGDLIPQRLHGLTSQGELFTFAKNIVQLQGEHNGFKGDFRGSEWAGATFSADGKWLFVNLQKPGITFAITGPWGTDLL</sequence>
<protein>
    <recommendedName>
        <fullName evidence="3">Phosphatase</fullName>
    </recommendedName>
</protein>
<dbReference type="Proteomes" id="UP000315724">
    <property type="component" value="Chromosome"/>
</dbReference>
<dbReference type="AlphaFoldDB" id="A0A517QMT5"/>
<gene>
    <name evidence="1" type="ORF">Mal48_22060</name>
</gene>
<dbReference type="EMBL" id="CP036267">
    <property type="protein sequence ID" value="QDT32956.1"/>
    <property type="molecule type" value="Genomic_DNA"/>
</dbReference>